<protein>
    <submittedName>
        <fullName evidence="2">Prolyl-tRNA editing enzyme YbaK/EbsC (Cys-tRNA(Pro) deacylase)</fullName>
    </submittedName>
</protein>
<dbReference type="PANTHER" id="PTHR30411">
    <property type="entry name" value="CYTOPLASMIC PROTEIN"/>
    <property type="match status" value="1"/>
</dbReference>
<dbReference type="SUPFAM" id="SSF55826">
    <property type="entry name" value="YbaK/ProRS associated domain"/>
    <property type="match status" value="1"/>
</dbReference>
<gene>
    <name evidence="2" type="ORF">FB473_001755</name>
</gene>
<name>A0ABX0SFE0_9ACTN</name>
<dbReference type="Gene3D" id="3.90.960.10">
    <property type="entry name" value="YbaK/aminoacyl-tRNA synthetase-associated domain"/>
    <property type="match status" value="1"/>
</dbReference>
<organism evidence="2 3">
    <name type="scientific">Brooklawnia cerclae</name>
    <dbReference type="NCBI Taxonomy" id="349934"/>
    <lineage>
        <taxon>Bacteria</taxon>
        <taxon>Bacillati</taxon>
        <taxon>Actinomycetota</taxon>
        <taxon>Actinomycetes</taxon>
        <taxon>Propionibacteriales</taxon>
        <taxon>Propionibacteriaceae</taxon>
        <taxon>Brooklawnia</taxon>
    </lineage>
</organism>
<keyword evidence="3" id="KW-1185">Reference proteome</keyword>
<evidence type="ECO:0000259" key="1">
    <source>
        <dbReference type="Pfam" id="PF04073"/>
    </source>
</evidence>
<dbReference type="InterPro" id="IPR007214">
    <property type="entry name" value="YbaK/aa-tRNA-synth-assoc-dom"/>
</dbReference>
<dbReference type="Pfam" id="PF04073">
    <property type="entry name" value="tRNA_edit"/>
    <property type="match status" value="1"/>
</dbReference>
<dbReference type="InterPro" id="IPR036754">
    <property type="entry name" value="YbaK/aa-tRNA-synt-asso_dom_sf"/>
</dbReference>
<comment type="caution">
    <text evidence="2">The sequence shown here is derived from an EMBL/GenBank/DDBJ whole genome shotgun (WGS) entry which is preliminary data.</text>
</comment>
<feature type="domain" description="YbaK/aminoacyl-tRNA synthetase-associated" evidence="1">
    <location>
        <begin position="41"/>
        <end position="163"/>
    </location>
</feature>
<proteinExistence type="predicted"/>
<dbReference type="PANTHER" id="PTHR30411:SF1">
    <property type="entry name" value="CYTOPLASMIC PROTEIN"/>
    <property type="match status" value="1"/>
</dbReference>
<evidence type="ECO:0000313" key="2">
    <source>
        <dbReference type="EMBL" id="NIH57110.1"/>
    </source>
</evidence>
<accession>A0ABX0SFE0</accession>
<sequence length="176" mass="19041">MSRWFDVMGPVPASEHPELLGAPVRAALGYVPEAYVFEIDPTISDTDALCQAHGLPLEVMGNAVLVTGRRQGEERRCCAMALGSRRVDVNGVLKRRLDVRKASFAPMEEATESSGMEYGGITPVGLGAQWPVWLDETVRDVEWLCIGSGVRRSKLVLHGASLLALPGAELVEGLTR</sequence>
<reference evidence="2 3" key="1">
    <citation type="submission" date="2020-02" db="EMBL/GenBank/DDBJ databases">
        <title>Sequencing the genomes of 1000 actinobacteria strains.</title>
        <authorList>
            <person name="Klenk H.-P."/>
        </authorList>
    </citation>
    <scope>NUCLEOTIDE SEQUENCE [LARGE SCALE GENOMIC DNA]</scope>
    <source>
        <strain evidence="2 3">DSM 19609</strain>
    </source>
</reference>
<dbReference type="EMBL" id="JAAMOZ010000001">
    <property type="protein sequence ID" value="NIH57110.1"/>
    <property type="molecule type" value="Genomic_DNA"/>
</dbReference>
<dbReference type="Proteomes" id="UP000749311">
    <property type="component" value="Unassembled WGS sequence"/>
</dbReference>
<evidence type="ECO:0000313" key="3">
    <source>
        <dbReference type="Proteomes" id="UP000749311"/>
    </source>
</evidence>